<sequence>MDDGTHRGVSQLLARAAAADLRADHRLVVAIDDFFLADEARLDERTRAALGRTLAALVGAVETAVTRHAARLLATRDARELSAALDAGGAPVLERLVSAGLVRDAELMRELLGRVRQDILVGALPVEAPEDIDRASMLARLIQHPDTVVSAAAMALIAAESRRRGEADAPPSRTDLPAELHHRLVWWVAAALRERFAATAGAALPALDRALVDAALRSVAAHDESDRLEAAAMRLAAALDAHADELAPLLAEALADHRPALFIALIAHAIGLDHADAREIVLDPDGDRLWLVLRALEIDRASIARIGLALSEADPRRNLDIFAETLEDVAATPPAEARAALAQLLLHPDYRAAMLALGRGANT</sequence>
<accession>A0ABU9Y7K3</accession>
<comment type="caution">
    <text evidence="1">The sequence shown here is derived from an EMBL/GenBank/DDBJ whole genome shotgun (WGS) entry which is preliminary data.</text>
</comment>
<proteinExistence type="predicted"/>
<dbReference type="RefSeq" id="WP_343892680.1">
    <property type="nucleotide sequence ID" value="NZ_BAAAEH010000061.1"/>
</dbReference>
<dbReference type="Pfam" id="PF10098">
    <property type="entry name" value="DUF2336"/>
    <property type="match status" value="1"/>
</dbReference>
<dbReference type="Proteomes" id="UP001419910">
    <property type="component" value="Unassembled WGS sequence"/>
</dbReference>
<name>A0ABU9Y7K3_9SPHN</name>
<protein>
    <submittedName>
        <fullName evidence="1">DUF2336 domain-containing protein</fullName>
    </submittedName>
</protein>
<evidence type="ECO:0000313" key="1">
    <source>
        <dbReference type="EMBL" id="MEN2791776.1"/>
    </source>
</evidence>
<organism evidence="1 2">
    <name type="scientific">Sphingomonas oligophenolica</name>
    <dbReference type="NCBI Taxonomy" id="301154"/>
    <lineage>
        <taxon>Bacteria</taxon>
        <taxon>Pseudomonadati</taxon>
        <taxon>Pseudomonadota</taxon>
        <taxon>Alphaproteobacteria</taxon>
        <taxon>Sphingomonadales</taxon>
        <taxon>Sphingomonadaceae</taxon>
        <taxon>Sphingomonas</taxon>
    </lineage>
</organism>
<dbReference type="EMBL" id="JBDIME010000020">
    <property type="protein sequence ID" value="MEN2791776.1"/>
    <property type="molecule type" value="Genomic_DNA"/>
</dbReference>
<keyword evidence="2" id="KW-1185">Reference proteome</keyword>
<dbReference type="InterPro" id="IPR019285">
    <property type="entry name" value="DUF2336"/>
</dbReference>
<gene>
    <name evidence="1" type="ORF">ABC974_19245</name>
</gene>
<evidence type="ECO:0000313" key="2">
    <source>
        <dbReference type="Proteomes" id="UP001419910"/>
    </source>
</evidence>
<reference evidence="1 2" key="1">
    <citation type="submission" date="2024-05" db="EMBL/GenBank/DDBJ databases">
        <authorList>
            <person name="Liu Q."/>
            <person name="Xin Y.-H."/>
        </authorList>
    </citation>
    <scope>NUCLEOTIDE SEQUENCE [LARGE SCALE GENOMIC DNA]</scope>
    <source>
        <strain evidence="1 2">CGMCC 1.10181</strain>
    </source>
</reference>